<keyword evidence="4 5" id="KW-0472">Membrane</keyword>
<keyword evidence="2 5" id="KW-0812">Transmembrane</keyword>
<dbReference type="AlphaFoldDB" id="A0A2H4ZNC0"/>
<name>A0A2H4ZNC0_9EUKA</name>
<geneLocation type="plastid" evidence="6"/>
<evidence type="ECO:0000256" key="3">
    <source>
        <dbReference type="ARBA" id="ARBA00022989"/>
    </source>
</evidence>
<keyword evidence="3 5" id="KW-1133">Transmembrane helix</keyword>
<feature type="transmembrane region" description="Helical" evidence="5">
    <location>
        <begin position="95"/>
        <end position="116"/>
    </location>
</feature>
<feature type="transmembrane region" description="Helical" evidence="5">
    <location>
        <begin position="69"/>
        <end position="89"/>
    </location>
</feature>
<gene>
    <name evidence="6" type="ORF">PLO_018</name>
</gene>
<feature type="transmembrane region" description="Helical" evidence="5">
    <location>
        <begin position="12"/>
        <end position="32"/>
    </location>
</feature>
<evidence type="ECO:0000256" key="1">
    <source>
        <dbReference type="ARBA" id="ARBA00004370"/>
    </source>
</evidence>
<keyword evidence="6" id="KW-0934">Plastid</keyword>
<dbReference type="InterPro" id="IPR023352">
    <property type="entry name" value="MAPEG-like_dom_sf"/>
</dbReference>
<dbReference type="PANTHER" id="PTHR35371:SF1">
    <property type="entry name" value="BLR7753 PROTEIN"/>
    <property type="match status" value="1"/>
</dbReference>
<dbReference type="Gene3D" id="1.20.120.550">
    <property type="entry name" value="Membrane associated eicosanoid/glutathione metabolism-like domain"/>
    <property type="match status" value="1"/>
</dbReference>
<sequence length="147" mass="15970">MMELSLIPSAPFAWSLILSSAVVVLSTIPLGAARSKADFEIKDMAAPRAMFDRLPLWGKRASWAHQNSFESFTLHAPACLLCIVTTLITKESTSLAIGAALIHPFLRSVYILVYIANIPPLRGLCWIGGLLCSAILYSEGLKIILTV</sequence>
<reference evidence="6" key="1">
    <citation type="submission" date="2017-10" db="EMBL/GenBank/DDBJ databases">
        <title>Paulinella longichromatophora chromatophore genome.</title>
        <authorList>
            <person name="Lhee D."/>
            <person name="Yoon H.S."/>
        </authorList>
    </citation>
    <scope>NUCLEOTIDE SEQUENCE</scope>
</reference>
<evidence type="ECO:0000256" key="2">
    <source>
        <dbReference type="ARBA" id="ARBA00022692"/>
    </source>
</evidence>
<proteinExistence type="predicted"/>
<dbReference type="Pfam" id="PF01124">
    <property type="entry name" value="MAPEG"/>
    <property type="match status" value="1"/>
</dbReference>
<evidence type="ECO:0008006" key="7">
    <source>
        <dbReference type="Google" id="ProtNLM"/>
    </source>
</evidence>
<feature type="transmembrane region" description="Helical" evidence="5">
    <location>
        <begin position="123"/>
        <end position="145"/>
    </location>
</feature>
<organism evidence="6">
    <name type="scientific">Paulinella longichromatophora</name>
    <dbReference type="NCBI Taxonomy" id="1708747"/>
    <lineage>
        <taxon>Eukaryota</taxon>
        <taxon>Sar</taxon>
        <taxon>Rhizaria</taxon>
        <taxon>Cercozoa</taxon>
        <taxon>Imbricatea</taxon>
        <taxon>Silicofilosea</taxon>
        <taxon>Euglyphida</taxon>
        <taxon>Paulinellidae</taxon>
        <taxon>Paulinella</taxon>
    </lineage>
</organism>
<accession>A0A2H4ZNC0</accession>
<dbReference type="PANTHER" id="PTHR35371">
    <property type="entry name" value="INNER MEMBRANE PROTEIN"/>
    <property type="match status" value="1"/>
</dbReference>
<dbReference type="SUPFAM" id="SSF161084">
    <property type="entry name" value="MAPEG domain-like"/>
    <property type="match status" value="1"/>
</dbReference>
<dbReference type="EMBL" id="MG264610">
    <property type="protein sequence ID" value="AUG32035.1"/>
    <property type="molecule type" value="Genomic_DNA"/>
</dbReference>
<protein>
    <recommendedName>
        <fullName evidence="7">MAPEG family protein</fullName>
    </recommendedName>
</protein>
<evidence type="ECO:0000313" key="6">
    <source>
        <dbReference type="EMBL" id="AUG32035.1"/>
    </source>
</evidence>
<dbReference type="GO" id="GO:0016020">
    <property type="term" value="C:membrane"/>
    <property type="evidence" value="ECO:0007669"/>
    <property type="project" value="UniProtKB-SubCell"/>
</dbReference>
<evidence type="ECO:0000256" key="5">
    <source>
        <dbReference type="SAM" id="Phobius"/>
    </source>
</evidence>
<dbReference type="InterPro" id="IPR001129">
    <property type="entry name" value="Membr-assoc_MAPEG"/>
</dbReference>
<comment type="subcellular location">
    <subcellularLocation>
        <location evidence="1">Membrane</location>
    </subcellularLocation>
</comment>
<evidence type="ECO:0000256" key="4">
    <source>
        <dbReference type="ARBA" id="ARBA00023136"/>
    </source>
</evidence>